<dbReference type="eggNOG" id="COG2207">
    <property type="taxonomic scope" value="Bacteria"/>
</dbReference>
<dbReference type="PATRIC" id="fig|1227739.3.peg.78"/>
<geneLocation type="plasmid" evidence="5 6">
    <name>pHsw1</name>
</geneLocation>
<evidence type="ECO:0000313" key="5">
    <source>
        <dbReference type="EMBL" id="AHJ95375.1"/>
    </source>
</evidence>
<dbReference type="Gene3D" id="1.10.10.60">
    <property type="entry name" value="Homeodomain-like"/>
    <property type="match status" value="2"/>
</dbReference>
<dbReference type="SUPFAM" id="SSF46689">
    <property type="entry name" value="Homeodomain-like"/>
    <property type="match status" value="1"/>
</dbReference>
<dbReference type="PROSITE" id="PS01124">
    <property type="entry name" value="HTH_ARAC_FAMILY_2"/>
    <property type="match status" value="1"/>
</dbReference>
<feature type="domain" description="HTH araC/xylS-type" evidence="4">
    <location>
        <begin position="200"/>
        <end position="301"/>
    </location>
</feature>
<keyword evidence="6" id="KW-1185">Reference proteome</keyword>
<dbReference type="SMART" id="SM00342">
    <property type="entry name" value="HTH_ARAC"/>
    <property type="match status" value="1"/>
</dbReference>
<dbReference type="RefSeq" id="WP_044000323.1">
    <property type="nucleotide sequence ID" value="NZ_CP007144.1"/>
</dbReference>
<reference evidence="5 6" key="1">
    <citation type="submission" date="2014-01" db="EMBL/GenBank/DDBJ databases">
        <title>Complete sequence of plasmid1 of ionizing-radiation resistance bacterium Hymenobacter swuensis DY53.</title>
        <authorList>
            <person name="Jung J.-H."/>
            <person name="Jeong S.-W."/>
            <person name="Joe M.-H."/>
            <person name="Cho y.-j."/>
            <person name="Kim M.-K."/>
            <person name="Lim S.-Y."/>
        </authorList>
    </citation>
    <scope>NUCLEOTIDE SEQUENCE [LARGE SCALE GENOMIC DNA]</scope>
    <source>
        <strain evidence="5 6">DY53</strain>
        <plasmid evidence="5 6">pHsw1</plasmid>
    </source>
</reference>
<dbReference type="InterPro" id="IPR009057">
    <property type="entry name" value="Homeodomain-like_sf"/>
</dbReference>
<name>W8F0I3_9BACT</name>
<keyword evidence="2" id="KW-0238">DNA-binding</keyword>
<keyword evidence="3" id="KW-0804">Transcription</keyword>
<dbReference type="AlphaFoldDB" id="W8F0I3"/>
<dbReference type="InterPro" id="IPR020449">
    <property type="entry name" value="Tscrpt_reg_AraC-type_HTH"/>
</dbReference>
<dbReference type="Proteomes" id="UP000019423">
    <property type="component" value="Plasmid pHsw1"/>
</dbReference>
<dbReference type="EMBL" id="CP007144">
    <property type="protein sequence ID" value="AHJ95375.1"/>
    <property type="molecule type" value="Genomic_DNA"/>
</dbReference>
<dbReference type="InterPro" id="IPR018060">
    <property type="entry name" value="HTH_AraC"/>
</dbReference>
<organism evidence="5 6">
    <name type="scientific">Hymenobacter swuensis DY53</name>
    <dbReference type="NCBI Taxonomy" id="1227739"/>
    <lineage>
        <taxon>Bacteria</taxon>
        <taxon>Pseudomonadati</taxon>
        <taxon>Bacteroidota</taxon>
        <taxon>Cytophagia</taxon>
        <taxon>Cytophagales</taxon>
        <taxon>Hymenobacteraceae</taxon>
        <taxon>Hymenobacter</taxon>
    </lineage>
</organism>
<dbReference type="OrthoDB" id="643086at2"/>
<gene>
    <name evidence="5" type="ORF">Hsw_PA0042</name>
</gene>
<dbReference type="PRINTS" id="PR00032">
    <property type="entry name" value="HTHARAC"/>
</dbReference>
<keyword evidence="1" id="KW-0805">Transcription regulation</keyword>
<accession>W8F0I3</accession>
<evidence type="ECO:0000313" key="6">
    <source>
        <dbReference type="Proteomes" id="UP000019423"/>
    </source>
</evidence>
<dbReference type="Pfam" id="PF12833">
    <property type="entry name" value="HTH_18"/>
    <property type="match status" value="1"/>
</dbReference>
<dbReference type="KEGG" id="hsw:Hsw_PA0042"/>
<evidence type="ECO:0000256" key="1">
    <source>
        <dbReference type="ARBA" id="ARBA00023015"/>
    </source>
</evidence>
<sequence>MKSSRPPLNHLRSISALHQTLQVPKPTHPLISVVDLRDMQARTQQTISYSFYTIAFKKLTGGQLRYGQQHYDFDEGVLIFTAPHQAVRLESEVPVMLEGCLVVVHPDFLQGYPLARKITEYGFFGYAVNEALHLSAAEQQQVLDMMQRLAQEVAAPITAFTQDLLVAHLDLLLTYCNQFYHRQFLTRRAASHDVVSRFEQLLAEYVAGDQLPSHGLPSMQELAGQLNLSANYLSDLLRTHTGLTARQHVQQKLLDYAKQLLTTTTLSVGEVAYRLGFEHSQSFSKFFKQHAAVSPLQYRLSVH</sequence>
<evidence type="ECO:0000259" key="4">
    <source>
        <dbReference type="PROSITE" id="PS01124"/>
    </source>
</evidence>
<dbReference type="PANTHER" id="PTHR43280">
    <property type="entry name" value="ARAC-FAMILY TRANSCRIPTIONAL REGULATOR"/>
    <property type="match status" value="1"/>
</dbReference>
<evidence type="ECO:0000256" key="3">
    <source>
        <dbReference type="ARBA" id="ARBA00023163"/>
    </source>
</evidence>
<protein>
    <recommendedName>
        <fullName evidence="4">HTH araC/xylS-type domain-containing protein</fullName>
    </recommendedName>
</protein>
<keyword evidence="5" id="KW-0614">Plasmid</keyword>
<dbReference type="PANTHER" id="PTHR43280:SF32">
    <property type="entry name" value="TRANSCRIPTIONAL REGULATORY PROTEIN"/>
    <property type="match status" value="1"/>
</dbReference>
<evidence type="ECO:0000256" key="2">
    <source>
        <dbReference type="ARBA" id="ARBA00023125"/>
    </source>
</evidence>
<proteinExistence type="predicted"/>
<dbReference type="GO" id="GO:0043565">
    <property type="term" value="F:sequence-specific DNA binding"/>
    <property type="evidence" value="ECO:0007669"/>
    <property type="project" value="InterPro"/>
</dbReference>
<dbReference type="HOGENOM" id="CLU_000445_88_11_10"/>
<dbReference type="GO" id="GO:0003700">
    <property type="term" value="F:DNA-binding transcription factor activity"/>
    <property type="evidence" value="ECO:0007669"/>
    <property type="project" value="InterPro"/>
</dbReference>